<dbReference type="Proteomes" id="UP001055439">
    <property type="component" value="Chromosome 1"/>
</dbReference>
<sequence>MSSCFRLYLELSWQNTEGERESVSALEVGDNPNPSIEANLAASVGSLAMTSSICGPCTRSPYPCRFQPRWITPVALMVGEVSIFDSVSPEKVQVVLLLLEGREMNAELSPFPSSSMQNMAFDVVAFGNESEDAFNECSATRVNLCHESRNLKILLLVIPFWMLPKIEMHIQAHHISGDQPAKGKLHNSVWCTAYVALAAAFRKDTLMDRRKIPFQLRQMPSRNQMKQVSCIVMVVFLFQDSRFSSLRTTLLKLELPKPIVSPSMVTIHCERLCLLE</sequence>
<keyword evidence="2" id="KW-1185">Reference proteome</keyword>
<name>A0A9E7EB55_9LILI</name>
<reference evidence="1" key="1">
    <citation type="submission" date="2022-05" db="EMBL/GenBank/DDBJ databases">
        <title>The Musa troglodytarum L. genome provides insights into the mechanism of non-climacteric behaviour and enrichment of carotenoids.</title>
        <authorList>
            <person name="Wang J."/>
        </authorList>
    </citation>
    <scope>NUCLEOTIDE SEQUENCE</scope>
    <source>
        <tissue evidence="1">Leaf</tissue>
    </source>
</reference>
<dbReference type="AlphaFoldDB" id="A0A9E7EB55"/>
<dbReference type="EMBL" id="CP097502">
    <property type="protein sequence ID" value="URD73733.1"/>
    <property type="molecule type" value="Genomic_DNA"/>
</dbReference>
<evidence type="ECO:0000313" key="2">
    <source>
        <dbReference type="Proteomes" id="UP001055439"/>
    </source>
</evidence>
<evidence type="ECO:0000313" key="1">
    <source>
        <dbReference type="EMBL" id="URD73733.1"/>
    </source>
</evidence>
<protein>
    <submittedName>
        <fullName evidence="1">Uncharacterized protein</fullName>
    </submittedName>
</protein>
<accession>A0A9E7EB55</accession>
<organism evidence="1 2">
    <name type="scientific">Musa troglodytarum</name>
    <name type="common">fe'i banana</name>
    <dbReference type="NCBI Taxonomy" id="320322"/>
    <lineage>
        <taxon>Eukaryota</taxon>
        <taxon>Viridiplantae</taxon>
        <taxon>Streptophyta</taxon>
        <taxon>Embryophyta</taxon>
        <taxon>Tracheophyta</taxon>
        <taxon>Spermatophyta</taxon>
        <taxon>Magnoliopsida</taxon>
        <taxon>Liliopsida</taxon>
        <taxon>Zingiberales</taxon>
        <taxon>Musaceae</taxon>
        <taxon>Musa</taxon>
    </lineage>
</organism>
<proteinExistence type="predicted"/>
<gene>
    <name evidence="1" type="ORF">MUK42_27079</name>
</gene>